<sequence>MTLRIIQVGLGGWGQNWARAVVAKNEDVETTAWVEIDAPSLEAARERLELPAERCFTSLDEALKTVEADAVLVTASLPGHVPSARTALLADKHVLMEKPFAPTVAEARELVELAEQRGRILMISQNYRFEPAARAAAKVVADQTIGRLGSINIDFRRYDNTAPVAENRHYHIWEPLLADMSIHHFDLMRLVIGQEPVQVTCKTWNAPWSKYDEPAEGALTITFDGGAVVSYRGSWVSTAPQTNWAGEWHMEGEKGELIWTSRGELPEAAAIRLLGESKLNIVELPALEALDRSGSLAAFVEAVNTNSIPETSGRDNLKTLALMFAAIESAKTGLPVNVE</sequence>
<dbReference type="SUPFAM" id="SSF51735">
    <property type="entry name" value="NAD(P)-binding Rossmann-fold domains"/>
    <property type="match status" value="1"/>
</dbReference>
<dbReference type="InterPro" id="IPR051450">
    <property type="entry name" value="Gfo/Idh/MocA_Oxidoreductases"/>
</dbReference>
<dbReference type="PANTHER" id="PTHR43377:SF1">
    <property type="entry name" value="BILIVERDIN REDUCTASE A"/>
    <property type="match status" value="1"/>
</dbReference>
<dbReference type="RefSeq" id="WP_126551657.1">
    <property type="nucleotide sequence ID" value="NZ_BIFS01000001.1"/>
</dbReference>
<dbReference type="InterPro" id="IPR036291">
    <property type="entry name" value="NAD(P)-bd_dom_sf"/>
</dbReference>
<dbReference type="Pfam" id="PF22725">
    <property type="entry name" value="GFO_IDH_MocA_C3"/>
    <property type="match status" value="1"/>
</dbReference>
<reference evidence="4" key="1">
    <citation type="submission" date="2018-12" db="EMBL/GenBank/DDBJ databases">
        <title>Tengunoibacter tsumagoiensis gen. nov., sp. nov., Dictyobacter kobayashii sp. nov., D. alpinus sp. nov., and D. joshuensis sp. nov. and description of Dictyobacteraceae fam. nov. within the order Ktedonobacterales isolated from Tengu-no-mugimeshi.</title>
        <authorList>
            <person name="Wang C.M."/>
            <person name="Zheng Y."/>
            <person name="Sakai Y."/>
            <person name="Toyoda A."/>
            <person name="Minakuchi Y."/>
            <person name="Abe K."/>
            <person name="Yokota A."/>
            <person name="Yabe S."/>
        </authorList>
    </citation>
    <scope>NUCLEOTIDE SEQUENCE [LARGE SCALE GENOMIC DNA]</scope>
    <source>
        <strain evidence="4">Uno11</strain>
    </source>
</reference>
<comment type="caution">
    <text evidence="3">The sequence shown here is derived from an EMBL/GenBank/DDBJ whole genome shotgun (WGS) entry which is preliminary data.</text>
</comment>
<evidence type="ECO:0000259" key="1">
    <source>
        <dbReference type="Pfam" id="PF01408"/>
    </source>
</evidence>
<organism evidence="3 4">
    <name type="scientific">Dictyobacter kobayashii</name>
    <dbReference type="NCBI Taxonomy" id="2014872"/>
    <lineage>
        <taxon>Bacteria</taxon>
        <taxon>Bacillati</taxon>
        <taxon>Chloroflexota</taxon>
        <taxon>Ktedonobacteria</taxon>
        <taxon>Ktedonobacterales</taxon>
        <taxon>Dictyobacteraceae</taxon>
        <taxon>Dictyobacter</taxon>
    </lineage>
</organism>
<proteinExistence type="predicted"/>
<dbReference type="Proteomes" id="UP000287188">
    <property type="component" value="Unassembled WGS sequence"/>
</dbReference>
<protein>
    <submittedName>
        <fullName evidence="3">Oxidoreductase</fullName>
    </submittedName>
</protein>
<evidence type="ECO:0000313" key="4">
    <source>
        <dbReference type="Proteomes" id="UP000287188"/>
    </source>
</evidence>
<dbReference type="InterPro" id="IPR000683">
    <property type="entry name" value="Gfo/Idh/MocA-like_OxRdtase_N"/>
</dbReference>
<name>A0A402ALH9_9CHLR</name>
<dbReference type="Gene3D" id="3.30.360.10">
    <property type="entry name" value="Dihydrodipicolinate Reductase, domain 2"/>
    <property type="match status" value="1"/>
</dbReference>
<feature type="domain" description="GFO/IDH/MocA-like oxidoreductase" evidence="2">
    <location>
        <begin position="134"/>
        <end position="257"/>
    </location>
</feature>
<dbReference type="OrthoDB" id="9800252at2"/>
<evidence type="ECO:0000313" key="3">
    <source>
        <dbReference type="EMBL" id="GCE19860.1"/>
    </source>
</evidence>
<feature type="domain" description="Gfo/Idh/MocA-like oxidoreductase N-terminal" evidence="1">
    <location>
        <begin position="4"/>
        <end position="123"/>
    </location>
</feature>
<dbReference type="PANTHER" id="PTHR43377">
    <property type="entry name" value="BILIVERDIN REDUCTASE A"/>
    <property type="match status" value="1"/>
</dbReference>
<keyword evidence="4" id="KW-1185">Reference proteome</keyword>
<dbReference type="Pfam" id="PF01408">
    <property type="entry name" value="GFO_IDH_MocA"/>
    <property type="match status" value="1"/>
</dbReference>
<dbReference type="EMBL" id="BIFS01000001">
    <property type="protein sequence ID" value="GCE19860.1"/>
    <property type="molecule type" value="Genomic_DNA"/>
</dbReference>
<evidence type="ECO:0000259" key="2">
    <source>
        <dbReference type="Pfam" id="PF22725"/>
    </source>
</evidence>
<dbReference type="AlphaFoldDB" id="A0A402ALH9"/>
<gene>
    <name evidence="3" type="ORF">KDK_36600</name>
</gene>
<dbReference type="GO" id="GO:0000166">
    <property type="term" value="F:nucleotide binding"/>
    <property type="evidence" value="ECO:0007669"/>
    <property type="project" value="InterPro"/>
</dbReference>
<dbReference type="Gene3D" id="3.40.50.720">
    <property type="entry name" value="NAD(P)-binding Rossmann-like Domain"/>
    <property type="match status" value="1"/>
</dbReference>
<dbReference type="SUPFAM" id="SSF55347">
    <property type="entry name" value="Glyceraldehyde-3-phosphate dehydrogenase-like, C-terminal domain"/>
    <property type="match status" value="1"/>
</dbReference>
<accession>A0A402ALH9</accession>
<dbReference type="InterPro" id="IPR055170">
    <property type="entry name" value="GFO_IDH_MocA-like_dom"/>
</dbReference>